<proteinExistence type="inferred from homology"/>
<comment type="similarity">
    <text evidence="1">Belongs to the GSP E family.</text>
</comment>
<evidence type="ECO:0000256" key="1">
    <source>
        <dbReference type="ARBA" id="ARBA00006611"/>
    </source>
</evidence>
<dbReference type="GO" id="GO:0016887">
    <property type="term" value="F:ATP hydrolysis activity"/>
    <property type="evidence" value="ECO:0007669"/>
    <property type="project" value="InterPro"/>
</dbReference>
<organism evidence="2">
    <name type="scientific">marine sediment metagenome</name>
    <dbReference type="NCBI Taxonomy" id="412755"/>
    <lineage>
        <taxon>unclassified sequences</taxon>
        <taxon>metagenomes</taxon>
        <taxon>ecological metagenomes</taxon>
    </lineage>
</organism>
<comment type="caution">
    <text evidence="2">The sequence shown here is derived from an EMBL/GenBank/DDBJ whole genome shotgun (WGS) entry which is preliminary data.</text>
</comment>
<dbReference type="PANTHER" id="PTHR30486">
    <property type="entry name" value="TWITCHING MOTILITY PROTEIN PILT"/>
    <property type="match status" value="1"/>
</dbReference>
<name>X0Y468_9ZZZZ</name>
<dbReference type="InterPro" id="IPR027417">
    <property type="entry name" value="P-loop_NTPase"/>
</dbReference>
<accession>X0Y468</accession>
<feature type="non-terminal residue" evidence="2">
    <location>
        <position position="142"/>
    </location>
</feature>
<dbReference type="EMBL" id="BARS01057364">
    <property type="protein sequence ID" value="GAG50739.1"/>
    <property type="molecule type" value="Genomic_DNA"/>
</dbReference>
<dbReference type="InterPro" id="IPR050921">
    <property type="entry name" value="T4SS_GSP_E_ATPase"/>
</dbReference>
<sequence>GHTVMATFHAASVEKLIQRITGSPINVPKTYMDNLNVVIIISAVKLPNGKTARRILSVSELFGYDGVTDSFAFAEVFHWNPETDSYEFTGYMNSYLLENKIAVKRGIPANKRRVMYQELDRRAKVLEKLHRSGVKNFYELYQ</sequence>
<dbReference type="Gene3D" id="3.40.50.300">
    <property type="entry name" value="P-loop containing nucleotide triphosphate hydrolases"/>
    <property type="match status" value="1"/>
</dbReference>
<feature type="non-terminal residue" evidence="2">
    <location>
        <position position="1"/>
    </location>
</feature>
<protein>
    <recommendedName>
        <fullName evidence="3">Bacterial type II secretion system protein E domain-containing protein</fullName>
    </recommendedName>
</protein>
<dbReference type="AlphaFoldDB" id="X0Y468"/>
<evidence type="ECO:0008006" key="3">
    <source>
        <dbReference type="Google" id="ProtNLM"/>
    </source>
</evidence>
<dbReference type="PANTHER" id="PTHR30486:SF14">
    <property type="entry name" value="FLAGELLA ACCESSORY PROTEIN I"/>
    <property type="match status" value="1"/>
</dbReference>
<evidence type="ECO:0000313" key="2">
    <source>
        <dbReference type="EMBL" id="GAG50739.1"/>
    </source>
</evidence>
<gene>
    <name evidence="2" type="ORF">S01H1_84130</name>
</gene>
<reference evidence="2" key="1">
    <citation type="journal article" date="2014" name="Front. Microbiol.">
        <title>High frequency of phylogenetically diverse reductive dehalogenase-homologous genes in deep subseafloor sedimentary metagenomes.</title>
        <authorList>
            <person name="Kawai M."/>
            <person name="Futagami T."/>
            <person name="Toyoda A."/>
            <person name="Takaki Y."/>
            <person name="Nishi S."/>
            <person name="Hori S."/>
            <person name="Arai W."/>
            <person name="Tsubouchi T."/>
            <person name="Morono Y."/>
            <person name="Uchiyama I."/>
            <person name="Ito T."/>
            <person name="Fujiyama A."/>
            <person name="Inagaki F."/>
            <person name="Takami H."/>
        </authorList>
    </citation>
    <scope>NUCLEOTIDE SEQUENCE</scope>
    <source>
        <strain evidence="2">Expedition CK06-06</strain>
    </source>
</reference>